<reference evidence="2 3" key="1">
    <citation type="submission" date="2020-05" db="EMBL/GenBank/DDBJ databases">
        <title>Distinct polysaccharide utilization as determinants for interspecies competition between intestinal Prevotella spp.</title>
        <authorList>
            <person name="Galvez E.J.C."/>
            <person name="Iljazovic A."/>
            <person name="Strowig T."/>
        </authorList>
    </citation>
    <scope>NUCLEOTIDE SEQUENCE [LARGE SCALE GENOMIC DNA]</scope>
    <source>
        <strain evidence="2 3">PMUR</strain>
    </source>
</reference>
<sequence>MKKIFTLALLAVLTLSVTAATDIKNFSQLRQERHQQLKPAVLKKAGKRLAFKTNAKAAGNAPESITGKSFITVYNDQEDKFNGFFNVVADGEGIILEGFAEGYNVKASYDASTGTITIPTGVVIGKSNTYGDITIHAAASDGYSDDPIIGTVDGNKVTFNYGVYGTVVYEGQQGGLILMLDIDGNEANAKMTFQLEENTYQFPLLATKTADDKISIVGINTPLTAGYFYNVPMAFNATSKTATIQSEQPIGHNMATNGSNIKNVYYMFNRTAEGLTRNPAFTITATDNSSTVKAQTDVFIGYDTNGAGSYRGFTMSGFQISLDYNIFTQPTTDDPYADATTATVNGITYDLDNDTKTATVTGCLGNMKEIDIPASIEANGNTYTVTAIMERAFYANRAITEIHIPASIKTVGNDAFRNLANLKSLYIENLEAWCAIEFYNGNANPLYNVFPTSTSKWGKVYINGTETTEIVVPEGVTKIGRAFYGFKSLTSITLPSTLKELGDQAMANCVSLTTVIIPEGVESTGSSFWGCENLTEISVPGSIKSLGRSMFYGCKNLKSVNLAEGIERIGMMAFSGCTALETITLPSTIKSVELMGFYACTGLKEIKSLNTIPPTCLSDDVFEDCATATLYVPETSVEDYKTATGWKIFAKIEPVNTSGVDKIESNGIKTPVKYYNLQGVRVAEEDITPGIYVIHKDGKAVKAYIK</sequence>
<dbReference type="PANTHER" id="PTHR45661:SF3">
    <property type="entry name" value="IG-LIKE DOMAIN-CONTAINING PROTEIN"/>
    <property type="match status" value="1"/>
</dbReference>
<comment type="caution">
    <text evidence="2">The sequence shown here is derived from an EMBL/GenBank/DDBJ whole genome shotgun (WGS) entry which is preliminary data.</text>
</comment>
<organism evidence="2 3">
    <name type="scientific">Xylanibacter muris</name>
    <dbReference type="NCBI Taxonomy" id="2736290"/>
    <lineage>
        <taxon>Bacteria</taxon>
        <taxon>Pseudomonadati</taxon>
        <taxon>Bacteroidota</taxon>
        <taxon>Bacteroidia</taxon>
        <taxon>Bacteroidales</taxon>
        <taxon>Prevotellaceae</taxon>
        <taxon>Xylanibacter</taxon>
    </lineage>
</organism>
<gene>
    <name evidence="2" type="ORF">HPS56_01115</name>
</gene>
<keyword evidence="3" id="KW-1185">Reference proteome</keyword>
<dbReference type="InterPro" id="IPR026906">
    <property type="entry name" value="LRR_5"/>
</dbReference>
<protein>
    <submittedName>
        <fullName evidence="2">Leucine-rich repeat domain-containing protein</fullName>
    </submittedName>
</protein>
<dbReference type="InterPro" id="IPR053139">
    <property type="entry name" value="Surface_bspA-like"/>
</dbReference>
<dbReference type="InterPro" id="IPR032675">
    <property type="entry name" value="LRR_dom_sf"/>
</dbReference>
<evidence type="ECO:0000313" key="2">
    <source>
        <dbReference type="EMBL" id="NPD90973.1"/>
    </source>
</evidence>
<dbReference type="EMBL" id="JABKKF010000001">
    <property type="protein sequence ID" value="NPD90973.1"/>
    <property type="molecule type" value="Genomic_DNA"/>
</dbReference>
<feature type="signal peptide" evidence="1">
    <location>
        <begin position="1"/>
        <end position="19"/>
    </location>
</feature>
<dbReference type="Gene3D" id="3.40.50.12480">
    <property type="match status" value="2"/>
</dbReference>
<accession>A0ABX2AJJ6</accession>
<dbReference type="SUPFAM" id="SSF52058">
    <property type="entry name" value="L domain-like"/>
    <property type="match status" value="1"/>
</dbReference>
<name>A0ABX2AJJ6_9BACT</name>
<keyword evidence="1" id="KW-0732">Signal</keyword>
<dbReference type="Pfam" id="PF13306">
    <property type="entry name" value="LRR_5"/>
    <property type="match status" value="2"/>
</dbReference>
<dbReference type="Gene3D" id="3.80.10.10">
    <property type="entry name" value="Ribonuclease Inhibitor"/>
    <property type="match status" value="1"/>
</dbReference>
<proteinExistence type="predicted"/>
<dbReference type="Proteomes" id="UP000714420">
    <property type="component" value="Unassembled WGS sequence"/>
</dbReference>
<dbReference type="RefSeq" id="WP_172272561.1">
    <property type="nucleotide sequence ID" value="NZ_CASGMU010000001.1"/>
</dbReference>
<evidence type="ECO:0000256" key="1">
    <source>
        <dbReference type="SAM" id="SignalP"/>
    </source>
</evidence>
<evidence type="ECO:0000313" key="3">
    <source>
        <dbReference type="Proteomes" id="UP000714420"/>
    </source>
</evidence>
<feature type="chain" id="PRO_5047465634" evidence="1">
    <location>
        <begin position="20"/>
        <end position="706"/>
    </location>
</feature>
<dbReference type="PANTHER" id="PTHR45661">
    <property type="entry name" value="SURFACE ANTIGEN"/>
    <property type="match status" value="1"/>
</dbReference>